<sequence length="384" mass="41255">MGSSIDCLLPRLRWIQDPKIIKMENERMKTKSAKATLSISVVSLVAASLSGAVQASGHFISGLQDQYPAYDLNDTYVFQSSNDGYTTIIASANPSLPGTNTSPAGVIFGNEGLYNLHIAQDGEFQSGITLVFSFEGKNVEVGEASAPNAPVGETGEQLGSGIVGGTLELPNGIRVWTGRGEDPFFGNGVGLAKFNAAKQAGNFAPEVFKEDGDLFIGATASFVVVDVPNTLLGDEVKVFTTTAVPHKDEWVQVDRHANVLFPYVFLSDTPAVQEDHGQHRPDLDIEERRQAIVNNVFWAVSASQAIKGNPVEYAGKVADMVMPDVLTYRPGTEASYAVDGLNGRALHDDAMNTVLHLMAGVEVDDNADDTKRYADQFPYIVPVN</sequence>
<dbReference type="Proteomes" id="UP000283063">
    <property type="component" value="Chromosome"/>
</dbReference>
<reference evidence="1 2" key="1">
    <citation type="submission" date="2018-10" db="EMBL/GenBank/DDBJ databases">
        <title>Parasedimentitalea marina sp. nov., a psychrophilic bacterium isolated from deep seawater of the New Britain Trench.</title>
        <authorList>
            <person name="Cao J."/>
        </authorList>
    </citation>
    <scope>NUCLEOTIDE SEQUENCE [LARGE SCALE GENOMIC DNA]</scope>
    <source>
        <strain evidence="1 2">W43</strain>
    </source>
</reference>
<gene>
    <name evidence="1" type="ORF">EBB79_12905</name>
</gene>
<accession>A0A3T0N3T1</accession>
<name>A0A3T0N3T1_9RHOB</name>
<dbReference type="OrthoDB" id="525451at2"/>
<dbReference type="InterPro" id="IPR025566">
    <property type="entry name" value="DUF4331"/>
</dbReference>
<keyword evidence="2" id="KW-1185">Reference proteome</keyword>
<dbReference type="EMBL" id="CP033219">
    <property type="protein sequence ID" value="AZV78685.1"/>
    <property type="molecule type" value="Genomic_DNA"/>
</dbReference>
<dbReference type="Pfam" id="PF14224">
    <property type="entry name" value="DUF4331"/>
    <property type="match status" value="1"/>
</dbReference>
<dbReference type="KEGG" id="sedi:EBB79_12905"/>
<protein>
    <submittedName>
        <fullName evidence="1">DUF4331 domain-containing protein</fullName>
    </submittedName>
</protein>
<proteinExistence type="predicted"/>
<organism evidence="1 2">
    <name type="scientific">Parasedimentitalea marina</name>
    <dbReference type="NCBI Taxonomy" id="2483033"/>
    <lineage>
        <taxon>Bacteria</taxon>
        <taxon>Pseudomonadati</taxon>
        <taxon>Pseudomonadota</taxon>
        <taxon>Alphaproteobacteria</taxon>
        <taxon>Rhodobacterales</taxon>
        <taxon>Paracoccaceae</taxon>
        <taxon>Parasedimentitalea</taxon>
    </lineage>
</organism>
<evidence type="ECO:0000313" key="1">
    <source>
        <dbReference type="EMBL" id="AZV78685.1"/>
    </source>
</evidence>
<dbReference type="AlphaFoldDB" id="A0A3T0N3T1"/>
<evidence type="ECO:0000313" key="2">
    <source>
        <dbReference type="Proteomes" id="UP000283063"/>
    </source>
</evidence>